<dbReference type="SUPFAM" id="SSF54928">
    <property type="entry name" value="RNA-binding domain, RBD"/>
    <property type="match status" value="1"/>
</dbReference>
<dbReference type="Gene3D" id="3.30.70.330">
    <property type="match status" value="1"/>
</dbReference>
<dbReference type="PANTHER" id="PTHR48035:SF2">
    <property type="entry name" value="RNA-BINDING REGION RNP-1 DOMAIN-CONTAINING PROTEIN"/>
    <property type="match status" value="1"/>
</dbReference>
<evidence type="ECO:0000256" key="1">
    <source>
        <dbReference type="PROSITE-ProRule" id="PRU00176"/>
    </source>
</evidence>
<dbReference type="InterPro" id="IPR000504">
    <property type="entry name" value="RRM_dom"/>
</dbReference>
<dbReference type="InterPro" id="IPR053260">
    <property type="entry name" value="hnRNP"/>
</dbReference>
<protein>
    <recommendedName>
        <fullName evidence="2">RRM domain-containing protein</fullName>
    </recommendedName>
</protein>
<dbReference type="CDD" id="cd12325">
    <property type="entry name" value="RRM1_hnRNPA_hnRNPD_like"/>
    <property type="match status" value="1"/>
</dbReference>
<dbReference type="InterPro" id="IPR012677">
    <property type="entry name" value="Nucleotide-bd_a/b_plait_sf"/>
</dbReference>
<sequence>MIDIVLEDIRQFVLYDSAMYKLQVRVVDHIENAVFLVWDKDCITLIDKIAFELKSTVKEEIDINGFRSGKLFIGGISWETDEEKLKEYFQGYGEVLQAVVMRDKITGKPRGFGFVVFADPDVLDRVLQDRHVIDGRTVEAKRALSREEQQVSKVGNSGGARNFGGGGGTRTKKIFVGVCPQL</sequence>
<keyword evidence="1" id="KW-0694">RNA-binding</keyword>
<organism evidence="3 4">
    <name type="scientific">Rehmannia glutinosa</name>
    <name type="common">Chinese foxglove</name>
    <dbReference type="NCBI Taxonomy" id="99300"/>
    <lineage>
        <taxon>Eukaryota</taxon>
        <taxon>Viridiplantae</taxon>
        <taxon>Streptophyta</taxon>
        <taxon>Embryophyta</taxon>
        <taxon>Tracheophyta</taxon>
        <taxon>Spermatophyta</taxon>
        <taxon>Magnoliopsida</taxon>
        <taxon>eudicotyledons</taxon>
        <taxon>Gunneridae</taxon>
        <taxon>Pentapetalae</taxon>
        <taxon>asterids</taxon>
        <taxon>lamiids</taxon>
        <taxon>Lamiales</taxon>
        <taxon>Orobanchaceae</taxon>
        <taxon>Rehmannieae</taxon>
        <taxon>Rehmannia</taxon>
    </lineage>
</organism>
<comment type="caution">
    <text evidence="3">The sequence shown here is derived from an EMBL/GenBank/DDBJ whole genome shotgun (WGS) entry which is preliminary data.</text>
</comment>
<name>A0ABR0XQA0_REHGL</name>
<dbReference type="SMART" id="SM00360">
    <property type="entry name" value="RRM"/>
    <property type="match status" value="1"/>
</dbReference>
<dbReference type="Pfam" id="PF00076">
    <property type="entry name" value="RRM_1"/>
    <property type="match status" value="1"/>
</dbReference>
<evidence type="ECO:0000313" key="4">
    <source>
        <dbReference type="Proteomes" id="UP001318860"/>
    </source>
</evidence>
<accession>A0ABR0XQA0</accession>
<keyword evidence="4" id="KW-1185">Reference proteome</keyword>
<dbReference type="PANTHER" id="PTHR48035">
    <property type="entry name" value="HETEROGENEOUS NUCLEAR RIBONUCLEOPROTEIN 1"/>
    <property type="match status" value="1"/>
</dbReference>
<dbReference type="EMBL" id="JABTTQ020000003">
    <property type="protein sequence ID" value="KAK6161225.1"/>
    <property type="molecule type" value="Genomic_DNA"/>
</dbReference>
<reference evidence="3 4" key="1">
    <citation type="journal article" date="2021" name="Comput. Struct. Biotechnol. J.">
        <title>De novo genome assembly of the potent medicinal plant Rehmannia glutinosa using nanopore technology.</title>
        <authorList>
            <person name="Ma L."/>
            <person name="Dong C."/>
            <person name="Song C."/>
            <person name="Wang X."/>
            <person name="Zheng X."/>
            <person name="Niu Y."/>
            <person name="Chen S."/>
            <person name="Feng W."/>
        </authorList>
    </citation>
    <scope>NUCLEOTIDE SEQUENCE [LARGE SCALE GENOMIC DNA]</scope>
    <source>
        <strain evidence="3">DH-2019</strain>
    </source>
</reference>
<evidence type="ECO:0000259" key="2">
    <source>
        <dbReference type="PROSITE" id="PS50102"/>
    </source>
</evidence>
<dbReference type="InterPro" id="IPR035979">
    <property type="entry name" value="RBD_domain_sf"/>
</dbReference>
<dbReference type="PROSITE" id="PS50102">
    <property type="entry name" value="RRM"/>
    <property type="match status" value="1"/>
</dbReference>
<proteinExistence type="predicted"/>
<gene>
    <name evidence="3" type="ORF">DH2020_004606</name>
</gene>
<evidence type="ECO:0000313" key="3">
    <source>
        <dbReference type="EMBL" id="KAK6161225.1"/>
    </source>
</evidence>
<dbReference type="Proteomes" id="UP001318860">
    <property type="component" value="Unassembled WGS sequence"/>
</dbReference>
<feature type="domain" description="RRM" evidence="2">
    <location>
        <begin position="69"/>
        <end position="145"/>
    </location>
</feature>